<dbReference type="OrthoDB" id="7871924at2"/>
<dbReference type="eggNOG" id="ENOG5032QZ9">
    <property type="taxonomic scope" value="Bacteria"/>
</dbReference>
<dbReference type="KEGG" id="cai:Caci_3891"/>
<evidence type="ECO:0000313" key="2">
    <source>
        <dbReference type="Proteomes" id="UP000000851"/>
    </source>
</evidence>
<dbReference type="RefSeq" id="WP_015792508.1">
    <property type="nucleotide sequence ID" value="NC_013131.1"/>
</dbReference>
<keyword evidence="2" id="KW-1185">Reference proteome</keyword>
<dbReference type="EMBL" id="CP001700">
    <property type="protein sequence ID" value="ACU72779.1"/>
    <property type="molecule type" value="Genomic_DNA"/>
</dbReference>
<dbReference type="HOGENOM" id="CLU_147301_0_0_11"/>
<dbReference type="InParanoid" id="C7QEK9"/>
<organism evidence="1 2">
    <name type="scientific">Catenulispora acidiphila (strain DSM 44928 / JCM 14897 / NBRC 102108 / NRRL B-24433 / ID139908)</name>
    <dbReference type="NCBI Taxonomy" id="479433"/>
    <lineage>
        <taxon>Bacteria</taxon>
        <taxon>Bacillati</taxon>
        <taxon>Actinomycetota</taxon>
        <taxon>Actinomycetes</taxon>
        <taxon>Catenulisporales</taxon>
        <taxon>Catenulisporaceae</taxon>
        <taxon>Catenulispora</taxon>
    </lineage>
</organism>
<name>C7QEK9_CATAD</name>
<sequence length="155" mass="17234">MSDNILSIIPADPDWQPMAEAADAAMAVLRRLVPQFDGFVTTEYRITWHEKVTVIDCGANLERIECPACQNAIGVEWWSDLLEDCVETGFANLAVTVPCCAADVSLNDLHYDWPCGFARFELEAWNPNRDWLPADELAQLAAALGCDVRQVLAHI</sequence>
<reference evidence="1 2" key="1">
    <citation type="journal article" date="2009" name="Stand. Genomic Sci.">
        <title>Complete genome sequence of Catenulispora acidiphila type strain (ID 139908).</title>
        <authorList>
            <person name="Copeland A."/>
            <person name="Lapidus A."/>
            <person name="Glavina Del Rio T."/>
            <person name="Nolan M."/>
            <person name="Lucas S."/>
            <person name="Chen F."/>
            <person name="Tice H."/>
            <person name="Cheng J.F."/>
            <person name="Bruce D."/>
            <person name="Goodwin L."/>
            <person name="Pitluck S."/>
            <person name="Mikhailova N."/>
            <person name="Pati A."/>
            <person name="Ivanova N."/>
            <person name="Mavromatis K."/>
            <person name="Chen A."/>
            <person name="Palaniappan K."/>
            <person name="Chain P."/>
            <person name="Land M."/>
            <person name="Hauser L."/>
            <person name="Chang Y.J."/>
            <person name="Jeffries C.D."/>
            <person name="Chertkov O."/>
            <person name="Brettin T."/>
            <person name="Detter J.C."/>
            <person name="Han C."/>
            <person name="Ali Z."/>
            <person name="Tindall B.J."/>
            <person name="Goker M."/>
            <person name="Bristow J."/>
            <person name="Eisen J.A."/>
            <person name="Markowitz V."/>
            <person name="Hugenholtz P."/>
            <person name="Kyrpides N.C."/>
            <person name="Klenk H.P."/>
        </authorList>
    </citation>
    <scope>NUCLEOTIDE SEQUENCE [LARGE SCALE GENOMIC DNA]</scope>
    <source>
        <strain evidence="2">DSM 44928 / JCM 14897 / NBRC 102108 / NRRL B-24433 / ID139908</strain>
    </source>
</reference>
<proteinExistence type="predicted"/>
<evidence type="ECO:0000313" key="1">
    <source>
        <dbReference type="EMBL" id="ACU72779.1"/>
    </source>
</evidence>
<gene>
    <name evidence="1" type="ordered locus">Caci_3891</name>
</gene>
<protein>
    <submittedName>
        <fullName evidence="1">Uncharacterized protein</fullName>
    </submittedName>
</protein>
<accession>C7QEK9</accession>
<dbReference type="Proteomes" id="UP000000851">
    <property type="component" value="Chromosome"/>
</dbReference>
<dbReference type="AlphaFoldDB" id="C7QEK9"/>